<evidence type="ECO:0000313" key="3">
    <source>
        <dbReference type="Proteomes" id="UP000799440"/>
    </source>
</evidence>
<protein>
    <submittedName>
        <fullName evidence="2">Uncharacterized protein</fullName>
    </submittedName>
</protein>
<gene>
    <name evidence="2" type="ORF">M011DRAFT_241519</name>
</gene>
<feature type="region of interest" description="Disordered" evidence="1">
    <location>
        <begin position="39"/>
        <end position="98"/>
    </location>
</feature>
<sequence>MCYHNLTQHNGCGHIGERHTAAWTLCAAAEQRLAQLRGPTPIAPSTTRPPKLGKRFTSFGSSFSRSNTANPSLQRTMSGPPSSLSVGSRTSISSATTQETSCGDIPRYEFNSVKCGEEVCETRTQVTRDMDVCKGCKRWIEEMRSMIAGYDRSGIIRGTKVYEEFLKARVGDDAGPVRG</sequence>
<dbReference type="OrthoDB" id="3912456at2759"/>
<keyword evidence="3" id="KW-1185">Reference proteome</keyword>
<feature type="compositionally biased region" description="Low complexity" evidence="1">
    <location>
        <begin position="55"/>
        <end position="66"/>
    </location>
</feature>
<dbReference type="AlphaFoldDB" id="A0A6A6VKR5"/>
<evidence type="ECO:0000256" key="1">
    <source>
        <dbReference type="SAM" id="MobiDB-lite"/>
    </source>
</evidence>
<accession>A0A6A6VKR5</accession>
<evidence type="ECO:0000313" key="2">
    <source>
        <dbReference type="EMBL" id="KAF2750389.1"/>
    </source>
</evidence>
<dbReference type="EMBL" id="MU006564">
    <property type="protein sequence ID" value="KAF2750389.1"/>
    <property type="molecule type" value="Genomic_DNA"/>
</dbReference>
<reference evidence="2" key="1">
    <citation type="journal article" date="2020" name="Stud. Mycol.">
        <title>101 Dothideomycetes genomes: a test case for predicting lifestyles and emergence of pathogens.</title>
        <authorList>
            <person name="Haridas S."/>
            <person name="Albert R."/>
            <person name="Binder M."/>
            <person name="Bloem J."/>
            <person name="Labutti K."/>
            <person name="Salamov A."/>
            <person name="Andreopoulos B."/>
            <person name="Baker S."/>
            <person name="Barry K."/>
            <person name="Bills G."/>
            <person name="Bluhm B."/>
            <person name="Cannon C."/>
            <person name="Castanera R."/>
            <person name="Culley D."/>
            <person name="Daum C."/>
            <person name="Ezra D."/>
            <person name="Gonzalez J."/>
            <person name="Henrissat B."/>
            <person name="Kuo A."/>
            <person name="Liang C."/>
            <person name="Lipzen A."/>
            <person name="Lutzoni F."/>
            <person name="Magnuson J."/>
            <person name="Mondo S."/>
            <person name="Nolan M."/>
            <person name="Ohm R."/>
            <person name="Pangilinan J."/>
            <person name="Park H.-J."/>
            <person name="Ramirez L."/>
            <person name="Alfaro M."/>
            <person name="Sun H."/>
            <person name="Tritt A."/>
            <person name="Yoshinaga Y."/>
            <person name="Zwiers L.-H."/>
            <person name="Turgeon B."/>
            <person name="Goodwin S."/>
            <person name="Spatafora J."/>
            <person name="Crous P."/>
            <person name="Grigoriev I."/>
        </authorList>
    </citation>
    <scope>NUCLEOTIDE SEQUENCE</scope>
    <source>
        <strain evidence="2">CBS 119925</strain>
    </source>
</reference>
<feature type="compositionally biased region" description="Polar residues" evidence="1">
    <location>
        <begin position="67"/>
        <end position="98"/>
    </location>
</feature>
<name>A0A6A6VKR5_9PLEO</name>
<dbReference type="Proteomes" id="UP000799440">
    <property type="component" value="Unassembled WGS sequence"/>
</dbReference>
<proteinExistence type="predicted"/>
<organism evidence="2 3">
    <name type="scientific">Sporormia fimetaria CBS 119925</name>
    <dbReference type="NCBI Taxonomy" id="1340428"/>
    <lineage>
        <taxon>Eukaryota</taxon>
        <taxon>Fungi</taxon>
        <taxon>Dikarya</taxon>
        <taxon>Ascomycota</taxon>
        <taxon>Pezizomycotina</taxon>
        <taxon>Dothideomycetes</taxon>
        <taxon>Pleosporomycetidae</taxon>
        <taxon>Pleosporales</taxon>
        <taxon>Sporormiaceae</taxon>
        <taxon>Sporormia</taxon>
    </lineage>
</organism>